<accession>A0A7Z0D829</accession>
<proteinExistence type="predicted"/>
<dbReference type="SUPFAM" id="SSF56219">
    <property type="entry name" value="DNase I-like"/>
    <property type="match status" value="1"/>
</dbReference>
<feature type="compositionally biased region" description="Low complexity" evidence="1">
    <location>
        <begin position="1111"/>
        <end position="1191"/>
    </location>
</feature>
<evidence type="ECO:0000313" key="4">
    <source>
        <dbReference type="EMBL" id="NYI70649.1"/>
    </source>
</evidence>
<feature type="region of interest" description="Disordered" evidence="1">
    <location>
        <begin position="846"/>
        <end position="1024"/>
    </location>
</feature>
<feature type="compositionally biased region" description="Low complexity" evidence="1">
    <location>
        <begin position="959"/>
        <end position="970"/>
    </location>
</feature>
<dbReference type="Pfam" id="PF00932">
    <property type="entry name" value="LTD"/>
    <property type="match status" value="1"/>
</dbReference>
<dbReference type="InterPro" id="IPR005135">
    <property type="entry name" value="Endo/exonuclease/phosphatase"/>
</dbReference>
<evidence type="ECO:0000256" key="1">
    <source>
        <dbReference type="SAM" id="MobiDB-lite"/>
    </source>
</evidence>
<keyword evidence="5" id="KW-1185">Reference proteome</keyword>
<protein>
    <recommendedName>
        <fullName evidence="3">LTD domain-containing protein</fullName>
    </recommendedName>
</protein>
<evidence type="ECO:0000259" key="3">
    <source>
        <dbReference type="PROSITE" id="PS51841"/>
    </source>
</evidence>
<dbReference type="InterPro" id="IPR001322">
    <property type="entry name" value="Lamin_tail_dom"/>
</dbReference>
<evidence type="ECO:0000256" key="2">
    <source>
        <dbReference type="SAM" id="Phobius"/>
    </source>
</evidence>
<dbReference type="RefSeq" id="WP_179444581.1">
    <property type="nucleotide sequence ID" value="NZ_JACBZS010000001.1"/>
</dbReference>
<feature type="transmembrane region" description="Helical" evidence="2">
    <location>
        <begin position="1221"/>
        <end position="1238"/>
    </location>
</feature>
<dbReference type="Gene3D" id="3.60.10.10">
    <property type="entry name" value="Endonuclease/exonuclease/phosphatase"/>
    <property type="match status" value="1"/>
</dbReference>
<comment type="caution">
    <text evidence="4">The sequence shown here is derived from an EMBL/GenBank/DDBJ whole genome shotgun (WGS) entry which is preliminary data.</text>
</comment>
<dbReference type="NCBIfam" id="NF033681">
    <property type="entry name" value="ExeM_NucH_DNase"/>
    <property type="match status" value="1"/>
</dbReference>
<dbReference type="InterPro" id="IPR047971">
    <property type="entry name" value="ExeM-like"/>
</dbReference>
<dbReference type="CDD" id="cd04486">
    <property type="entry name" value="YhcR_OBF_like"/>
    <property type="match status" value="1"/>
</dbReference>
<dbReference type="Pfam" id="PF03372">
    <property type="entry name" value="Exo_endo_phos"/>
    <property type="match status" value="1"/>
</dbReference>
<keyword evidence="2" id="KW-1133">Transmembrane helix</keyword>
<feature type="domain" description="LTD" evidence="3">
    <location>
        <begin position="28"/>
        <end position="187"/>
    </location>
</feature>
<organism evidence="4 5">
    <name type="scientific">Naumannella cuiyingiana</name>
    <dbReference type="NCBI Taxonomy" id="1347891"/>
    <lineage>
        <taxon>Bacteria</taxon>
        <taxon>Bacillati</taxon>
        <taxon>Actinomycetota</taxon>
        <taxon>Actinomycetes</taxon>
        <taxon>Propionibacteriales</taxon>
        <taxon>Propionibacteriaceae</taxon>
        <taxon>Naumannella</taxon>
    </lineage>
</organism>
<feature type="compositionally biased region" description="Low complexity" evidence="1">
    <location>
        <begin position="514"/>
        <end position="527"/>
    </location>
</feature>
<dbReference type="GO" id="GO:0003824">
    <property type="term" value="F:catalytic activity"/>
    <property type="evidence" value="ECO:0007669"/>
    <property type="project" value="InterPro"/>
</dbReference>
<dbReference type="AlphaFoldDB" id="A0A7Z0D829"/>
<gene>
    <name evidence="4" type="ORF">GGQ54_001209</name>
</gene>
<feature type="region of interest" description="Disordered" evidence="1">
    <location>
        <begin position="188"/>
        <end position="252"/>
    </location>
</feature>
<feature type="region of interest" description="Disordered" evidence="1">
    <location>
        <begin position="431"/>
        <end position="459"/>
    </location>
</feature>
<dbReference type="PROSITE" id="PS51841">
    <property type="entry name" value="LTD"/>
    <property type="match status" value="1"/>
</dbReference>
<feature type="region of interest" description="Disordered" evidence="1">
    <location>
        <begin position="491"/>
        <end position="527"/>
    </location>
</feature>
<keyword evidence="2" id="KW-0472">Membrane</keyword>
<reference evidence="4 5" key="1">
    <citation type="submission" date="2020-07" db="EMBL/GenBank/DDBJ databases">
        <title>Sequencing the genomes of 1000 actinobacteria strains.</title>
        <authorList>
            <person name="Klenk H.-P."/>
        </authorList>
    </citation>
    <scope>NUCLEOTIDE SEQUENCE [LARGE SCALE GENOMIC DNA]</scope>
    <source>
        <strain evidence="4 5">DSM 103164</strain>
    </source>
</reference>
<feature type="region of interest" description="Disordered" evidence="1">
    <location>
        <begin position="1111"/>
        <end position="1223"/>
    </location>
</feature>
<feature type="compositionally biased region" description="Gly residues" evidence="1">
    <location>
        <begin position="1196"/>
        <end position="1209"/>
    </location>
</feature>
<dbReference type="CDD" id="cd10283">
    <property type="entry name" value="MnuA_DNase1-like"/>
    <property type="match status" value="1"/>
</dbReference>
<sequence length="1242" mass="126816">MSVRSSHRYAGIGAALVIAVSGGVIALSGSPAAAAAPTDLIISEYVEGTSTNKALELYNGTDAEINLADYDVLLYNNGSTSGSRLGLTGTVAPNDTFVYASNLLANYADQTTGSGLWNGNDAIVISRGGTVIDSFGRVGEDPGSAGWGSGDVRTANATLRRDPSVCAGDTDPNDAFDPAAQWVAYPTDTFDGLGTHETSCGDETPSPSDSPTETPSGTPSESPTATPTSSPTASPTSSPTTSPTETPTPGEECAADATLIGAVQGTGASTPMQGQTVTVQGVVTGDFTAGGLNGYFVQDGGDGDDATSDGIFVYARNGAAVAPGDLVRVTGSATEYQGGTQISASNVITCASGQPLPPPVQLTLPADSATYERIEGMLVNYAQPLVINEYYNYGRYGEIVLSSKRTYQPTQLFAPGSPEARALAAENAQNRITLDDGSSRQNPDPARHPNGSEFTVENSFRGGDQLTNVTAIMDYRFDKWRLQPTVGAEFTALNPRPGVPDVTGADAPPPAPGAPTAAGAPPAPLAAGEPAAAPQAVASGAPLKVASMNVLNYFTTLNSRGATTPEEFDRQEAKIVASINAMDADVVGLLEIENNDDVALKTLVAALNDAAGTQRWAAVETGTVGTDVITTALIYNPATVAPAGAHAILDSSVDPRFIDSKNRPVIAQTFTDLASREKFTVAVNHLKSKGSDCDDIGDPLDPNGQGNCNRTRTAAAQAEADWLASDPTGSGSPHRFLVGDFNAYNKEDPIATLAGAGYTDLVPSLHGDEQYSYVFDGQVGSLDHVLASESVASMITGAADWHTNADEVPLIDYTTRFKQPAQQALYRPDAYRASDHDPVLVGFRFAVEPTPTPSPSATPSETPTVTPTPTETPTSPPSETPTASPSPTETPSETPTATPSPTETPTVTPTPSETPTAGPSPTETPTTTPSPSESPTTSPSPTQTPTVNPTPSKPPTASPSPTETPTVNPTPSKPPTASPSPTETPTVNPTPSETPTGAPSPTATPTGTPGETIPAVPPAEGGLTAETEGAINCPAFATPGSTITIRIFGRQPGEWVGAWLFSEPRYLGSRQISEQGTIQVTLPSDLTGAHRIAIYAANGDLIGWDTITITAEPTSPTTEPSSPTTEPTGPTTEPTSPTTEPTGPTTEPSVSTTEPTGPTTTGPTTTGPTTEPTGPTTEPTGPTTAPTTAPGDPGNSDGGNVNGPAGTGTGPLADTGGPGPWLGALGAAAALAGLALAVRRRD</sequence>
<feature type="compositionally biased region" description="Low complexity" evidence="1">
    <location>
        <begin position="880"/>
        <end position="950"/>
    </location>
</feature>
<dbReference type="PANTHER" id="PTHR42834">
    <property type="entry name" value="ENDONUCLEASE/EXONUCLEASE/PHOSPHATASE FAMILY PROTEIN (AFU_ORTHOLOGUE AFUA_3G09210)"/>
    <property type="match status" value="1"/>
</dbReference>
<name>A0A7Z0D829_9ACTN</name>
<feature type="compositionally biased region" description="Low complexity" evidence="1">
    <location>
        <begin position="202"/>
        <end position="252"/>
    </location>
</feature>
<feature type="compositionally biased region" description="Low complexity" evidence="1">
    <location>
        <begin position="857"/>
        <end position="873"/>
    </location>
</feature>
<evidence type="ECO:0000313" key="5">
    <source>
        <dbReference type="Proteomes" id="UP000527616"/>
    </source>
</evidence>
<dbReference type="EMBL" id="JACBZS010000001">
    <property type="protein sequence ID" value="NYI70649.1"/>
    <property type="molecule type" value="Genomic_DNA"/>
</dbReference>
<dbReference type="InterPro" id="IPR036691">
    <property type="entry name" value="Endo/exonu/phosph_ase_sf"/>
</dbReference>
<feature type="compositionally biased region" description="Low complexity" evidence="1">
    <location>
        <begin position="979"/>
        <end position="1014"/>
    </location>
</feature>
<dbReference type="Proteomes" id="UP000527616">
    <property type="component" value="Unassembled WGS sequence"/>
</dbReference>
<keyword evidence="2" id="KW-0812">Transmembrane</keyword>
<dbReference type="PANTHER" id="PTHR42834:SF1">
    <property type="entry name" value="ENDONUCLEASE_EXONUCLEASE_PHOSPHATASE FAMILY PROTEIN (AFU_ORTHOLOGUE AFUA_3G09210)"/>
    <property type="match status" value="1"/>
</dbReference>